<dbReference type="SMART" id="SM00342">
    <property type="entry name" value="HTH_ARAC"/>
    <property type="match status" value="1"/>
</dbReference>
<name>A0A1M5EXB8_9FLAO</name>
<dbReference type="STRING" id="1416778.SAMN05443633_10793"/>
<dbReference type="PANTHER" id="PTHR43280:SF2">
    <property type="entry name" value="HTH-TYPE TRANSCRIPTIONAL REGULATOR EXSA"/>
    <property type="match status" value="1"/>
</dbReference>
<proteinExistence type="predicted"/>
<keyword evidence="4" id="KW-1133">Transmembrane helix</keyword>
<gene>
    <name evidence="6" type="ORF">SAMN05443633_10793</name>
</gene>
<dbReference type="GO" id="GO:0043565">
    <property type="term" value="F:sequence-specific DNA binding"/>
    <property type="evidence" value="ECO:0007669"/>
    <property type="project" value="InterPro"/>
</dbReference>
<evidence type="ECO:0000259" key="5">
    <source>
        <dbReference type="PROSITE" id="PS01124"/>
    </source>
</evidence>
<dbReference type="SUPFAM" id="SSF46689">
    <property type="entry name" value="Homeodomain-like"/>
    <property type="match status" value="1"/>
</dbReference>
<evidence type="ECO:0000313" key="6">
    <source>
        <dbReference type="EMBL" id="SHF83868.1"/>
    </source>
</evidence>
<evidence type="ECO:0000256" key="4">
    <source>
        <dbReference type="SAM" id="Phobius"/>
    </source>
</evidence>
<dbReference type="InterPro" id="IPR018060">
    <property type="entry name" value="HTH_AraC"/>
</dbReference>
<dbReference type="GO" id="GO:0003700">
    <property type="term" value="F:DNA-binding transcription factor activity"/>
    <property type="evidence" value="ECO:0007669"/>
    <property type="project" value="InterPro"/>
</dbReference>
<dbReference type="InterPro" id="IPR009057">
    <property type="entry name" value="Homeodomain-like_sf"/>
</dbReference>
<dbReference type="EMBL" id="FQUT01000007">
    <property type="protein sequence ID" value="SHF83868.1"/>
    <property type="molecule type" value="Genomic_DNA"/>
</dbReference>
<dbReference type="Gene3D" id="1.10.10.60">
    <property type="entry name" value="Homeodomain-like"/>
    <property type="match status" value="2"/>
</dbReference>
<keyword evidence="4" id="KW-0472">Membrane</keyword>
<dbReference type="InterPro" id="IPR011990">
    <property type="entry name" value="TPR-like_helical_dom_sf"/>
</dbReference>
<dbReference type="SUPFAM" id="SSF48452">
    <property type="entry name" value="TPR-like"/>
    <property type="match status" value="1"/>
</dbReference>
<feature type="transmembrane region" description="Helical" evidence="4">
    <location>
        <begin position="360"/>
        <end position="381"/>
    </location>
</feature>
<organism evidence="6 7">
    <name type="scientific">Chryseobacterium arachidis</name>
    <dbReference type="NCBI Taxonomy" id="1416778"/>
    <lineage>
        <taxon>Bacteria</taxon>
        <taxon>Pseudomonadati</taxon>
        <taxon>Bacteroidota</taxon>
        <taxon>Flavobacteriia</taxon>
        <taxon>Flavobacteriales</taxon>
        <taxon>Weeksellaceae</taxon>
        <taxon>Chryseobacterium group</taxon>
        <taxon>Chryseobacterium</taxon>
    </lineage>
</organism>
<dbReference type="Pfam" id="PF12833">
    <property type="entry name" value="HTH_18"/>
    <property type="match status" value="1"/>
</dbReference>
<dbReference type="PROSITE" id="PS01124">
    <property type="entry name" value="HTH_ARAC_FAMILY_2"/>
    <property type="match status" value="1"/>
</dbReference>
<evidence type="ECO:0000256" key="1">
    <source>
        <dbReference type="ARBA" id="ARBA00023015"/>
    </source>
</evidence>
<sequence>MRKQILKKLKKNSVKTFFYKEEKLKRNIQILLILLFSVFMKAQSGPDFSILADKAFQKLYQNPDDCINYSLSILNSDENIEHKIVLRNIISQAYAMKGDYVQSVNISNQQEEFQEKKNLSYFMQIFGHYNLADQYQNLDLYNQSQKIISSLLSDNKLLKSEDKKIRITVAKLYQLQALNFGIARNQALALRNLIKSNRYIDNENEENKIIRLENQIFQSSYLFRQNKTEEALQIISGVIAYLGKQKKYPLLLALAYENLSRYYFIKGDYHSAIDQLEKGLSKIEKLPFNCVKSSMYASLAKNYFALHDDRKYHFYNNLHTELKTKIDANTKEGIRYIVKLVENSQNKNIEFQRQNQSGRLLILILSLSLIIIVLIIYFFSLKSKNNDLKKQFEFFEKQKKKEKTVQPQASVLKEEETSIASKDSNKISKEKEVEILQKLEEWEESNQYLNKSMSLAMLSAQMGINTKYLSEVINNNKGKNFNGYINELRINHIAHLLKTDSTYLNYKVSYLAEYSGFSSHSAFTTVFKSVTGMSPNAYIQEISKSKIS</sequence>
<keyword evidence="2 6" id="KW-0238">DNA-binding</keyword>
<dbReference type="Proteomes" id="UP000184518">
    <property type="component" value="Unassembled WGS sequence"/>
</dbReference>
<keyword evidence="3" id="KW-0804">Transcription</keyword>
<accession>A0A1M5EXB8</accession>
<feature type="domain" description="HTH araC/xylS-type" evidence="5">
    <location>
        <begin position="437"/>
        <end position="541"/>
    </location>
</feature>
<evidence type="ECO:0000256" key="3">
    <source>
        <dbReference type="ARBA" id="ARBA00023163"/>
    </source>
</evidence>
<dbReference type="PANTHER" id="PTHR43280">
    <property type="entry name" value="ARAC-FAMILY TRANSCRIPTIONAL REGULATOR"/>
    <property type="match status" value="1"/>
</dbReference>
<keyword evidence="4" id="KW-0812">Transmembrane</keyword>
<evidence type="ECO:0000313" key="7">
    <source>
        <dbReference type="Proteomes" id="UP000184518"/>
    </source>
</evidence>
<reference evidence="7" key="1">
    <citation type="submission" date="2016-11" db="EMBL/GenBank/DDBJ databases">
        <authorList>
            <person name="Varghese N."/>
            <person name="Submissions S."/>
        </authorList>
    </citation>
    <scope>NUCLEOTIDE SEQUENCE [LARGE SCALE GENOMIC DNA]</scope>
    <source>
        <strain evidence="7">DSM 27619</strain>
    </source>
</reference>
<dbReference type="AlphaFoldDB" id="A0A1M5EXB8"/>
<protein>
    <submittedName>
        <fullName evidence="6">AraC-type DNA-binding protein</fullName>
    </submittedName>
</protein>
<evidence type="ECO:0000256" key="2">
    <source>
        <dbReference type="ARBA" id="ARBA00023125"/>
    </source>
</evidence>
<keyword evidence="7" id="KW-1185">Reference proteome</keyword>
<keyword evidence="1" id="KW-0805">Transcription regulation</keyword>